<dbReference type="AlphaFoldDB" id="A0A2U1SY10"/>
<dbReference type="SUPFAM" id="SSF50475">
    <property type="entry name" value="FMN-binding split barrel"/>
    <property type="match status" value="1"/>
</dbReference>
<dbReference type="InterPro" id="IPR002563">
    <property type="entry name" value="Flavin_Rdtase-like_dom"/>
</dbReference>
<gene>
    <name evidence="4" type="ORF">DF220_00650</name>
</gene>
<dbReference type="InterPro" id="IPR012349">
    <property type="entry name" value="Split_barrel_FMN-bd"/>
</dbReference>
<evidence type="ECO:0000313" key="5">
    <source>
        <dbReference type="Proteomes" id="UP000244978"/>
    </source>
</evidence>
<sequence length="169" mass="17979">MTAETVTTPTPIHLGLRQAFSLFPTGVVAVCALDDDGNPIGIPVNSFTSVSLDPPLVGICVGRTSTTWPVLAGRARLGLSVLGADQGELCRSLASRGTSRFDGAAWQPTAYGAVMIEGAALWLDCELRSSFDGGDHEVVLLEVMNSEIFADVEPLVFHQSRFRELHPVA</sequence>
<evidence type="ECO:0000256" key="1">
    <source>
        <dbReference type="ARBA" id="ARBA00008898"/>
    </source>
</evidence>
<dbReference type="Proteomes" id="UP000244978">
    <property type="component" value="Unassembled WGS sequence"/>
</dbReference>
<dbReference type="PANTHER" id="PTHR30466">
    <property type="entry name" value="FLAVIN REDUCTASE"/>
    <property type="match status" value="1"/>
</dbReference>
<organism evidence="4 5">
    <name type="scientific">Homoserinimonas hongtaonis</name>
    <dbReference type="NCBI Taxonomy" id="2079791"/>
    <lineage>
        <taxon>Bacteria</taxon>
        <taxon>Bacillati</taxon>
        <taxon>Actinomycetota</taxon>
        <taxon>Actinomycetes</taxon>
        <taxon>Micrococcales</taxon>
        <taxon>Microbacteriaceae</taxon>
        <taxon>Homoserinimonas</taxon>
    </lineage>
</organism>
<dbReference type="GO" id="GO:0010181">
    <property type="term" value="F:FMN binding"/>
    <property type="evidence" value="ECO:0007669"/>
    <property type="project" value="InterPro"/>
</dbReference>
<name>A0A2U1SY10_9MICO</name>
<protein>
    <submittedName>
        <fullName evidence="4">Oxidoreductase</fullName>
    </submittedName>
</protein>
<dbReference type="GO" id="GO:0042602">
    <property type="term" value="F:riboflavin reductase (NADPH) activity"/>
    <property type="evidence" value="ECO:0007669"/>
    <property type="project" value="TreeGrafter"/>
</dbReference>
<evidence type="ECO:0000256" key="2">
    <source>
        <dbReference type="ARBA" id="ARBA00023002"/>
    </source>
</evidence>
<dbReference type="RefSeq" id="WP_108996698.1">
    <property type="nucleotide sequence ID" value="NZ_QEEX01000001.1"/>
</dbReference>
<dbReference type="InterPro" id="IPR050268">
    <property type="entry name" value="NADH-dep_flavin_reductase"/>
</dbReference>
<dbReference type="EMBL" id="QEEX01000001">
    <property type="protein sequence ID" value="PWB96515.1"/>
    <property type="molecule type" value="Genomic_DNA"/>
</dbReference>
<keyword evidence="5" id="KW-1185">Reference proteome</keyword>
<keyword evidence="2" id="KW-0560">Oxidoreductase</keyword>
<dbReference type="PANTHER" id="PTHR30466:SF11">
    <property type="entry name" value="FLAVIN-DEPENDENT MONOOXYGENASE, REDUCTASE SUBUNIT HSAB"/>
    <property type="match status" value="1"/>
</dbReference>
<evidence type="ECO:0000313" key="4">
    <source>
        <dbReference type="EMBL" id="PWB96515.1"/>
    </source>
</evidence>
<feature type="domain" description="Flavin reductase like" evidence="3">
    <location>
        <begin position="20"/>
        <end position="164"/>
    </location>
</feature>
<reference evidence="5" key="1">
    <citation type="submission" date="2018-04" db="EMBL/GenBank/DDBJ databases">
        <authorList>
            <person name="Liu S."/>
            <person name="Wang Z."/>
            <person name="Li J."/>
        </authorList>
    </citation>
    <scope>NUCLEOTIDE SEQUENCE [LARGE SCALE GENOMIC DNA]</scope>
    <source>
        <strain evidence="5">S1194</strain>
    </source>
</reference>
<dbReference type="Gene3D" id="2.30.110.10">
    <property type="entry name" value="Electron Transport, Fmn-binding Protein, Chain A"/>
    <property type="match status" value="1"/>
</dbReference>
<dbReference type="Pfam" id="PF01613">
    <property type="entry name" value="Flavin_Reduct"/>
    <property type="match status" value="1"/>
</dbReference>
<comment type="similarity">
    <text evidence="1">Belongs to the non-flavoprotein flavin reductase family.</text>
</comment>
<comment type="caution">
    <text evidence="4">The sequence shown here is derived from an EMBL/GenBank/DDBJ whole genome shotgun (WGS) entry which is preliminary data.</text>
</comment>
<dbReference type="SMART" id="SM00903">
    <property type="entry name" value="Flavin_Reduct"/>
    <property type="match status" value="1"/>
</dbReference>
<accession>A0A2U1SY10</accession>
<proteinExistence type="inferred from homology"/>
<evidence type="ECO:0000259" key="3">
    <source>
        <dbReference type="SMART" id="SM00903"/>
    </source>
</evidence>